<organism evidence="1 2">
    <name type="scientific">Caerostris extrusa</name>
    <name type="common">Bark spider</name>
    <name type="synonym">Caerostris bankana</name>
    <dbReference type="NCBI Taxonomy" id="172846"/>
    <lineage>
        <taxon>Eukaryota</taxon>
        <taxon>Metazoa</taxon>
        <taxon>Ecdysozoa</taxon>
        <taxon>Arthropoda</taxon>
        <taxon>Chelicerata</taxon>
        <taxon>Arachnida</taxon>
        <taxon>Araneae</taxon>
        <taxon>Araneomorphae</taxon>
        <taxon>Entelegynae</taxon>
        <taxon>Araneoidea</taxon>
        <taxon>Araneidae</taxon>
        <taxon>Caerostris</taxon>
    </lineage>
</organism>
<evidence type="ECO:0000313" key="2">
    <source>
        <dbReference type="Proteomes" id="UP001054945"/>
    </source>
</evidence>
<sequence>MYHCFNAKSQPNEVVSHLTWWKRKGERVENNCWISNQKTVRFNANFKLVCSEIRMEMICEQSDCRLQCRQKVFFLFLEWKSKRSLFSEDISDWKSSFGGGKSLSCKWFD</sequence>
<accession>A0AAV4VG42</accession>
<dbReference type="Proteomes" id="UP001054945">
    <property type="component" value="Unassembled WGS sequence"/>
</dbReference>
<proteinExistence type="predicted"/>
<dbReference type="AlphaFoldDB" id="A0AAV4VG42"/>
<keyword evidence="2" id="KW-1185">Reference proteome</keyword>
<name>A0AAV4VG42_CAEEX</name>
<evidence type="ECO:0000313" key="1">
    <source>
        <dbReference type="EMBL" id="GIY68851.1"/>
    </source>
</evidence>
<gene>
    <name evidence="1" type="ORF">CEXT_197411</name>
</gene>
<protein>
    <submittedName>
        <fullName evidence="1">Uncharacterized protein</fullName>
    </submittedName>
</protein>
<comment type="caution">
    <text evidence="1">The sequence shown here is derived from an EMBL/GenBank/DDBJ whole genome shotgun (WGS) entry which is preliminary data.</text>
</comment>
<dbReference type="EMBL" id="BPLR01014454">
    <property type="protein sequence ID" value="GIY68851.1"/>
    <property type="molecule type" value="Genomic_DNA"/>
</dbReference>
<reference evidence="1 2" key="1">
    <citation type="submission" date="2021-06" db="EMBL/GenBank/DDBJ databases">
        <title>Caerostris extrusa draft genome.</title>
        <authorList>
            <person name="Kono N."/>
            <person name="Arakawa K."/>
        </authorList>
    </citation>
    <scope>NUCLEOTIDE SEQUENCE [LARGE SCALE GENOMIC DNA]</scope>
</reference>